<feature type="transmembrane region" description="Helical" evidence="10">
    <location>
        <begin position="30"/>
        <end position="56"/>
    </location>
</feature>
<sequence>MIRFCPWMGLVDHVYQNYELGPVFCKLEGFLKMLCLLASVLSLVIISIDRFIAIAYPFKRHLNHKASYLVIFAIWALAVILSSPLAFWRSYKERQWADYLEKWCPEVNVETTKYYWLFLMLPLVYFPLIVMIVVHSVIIKHMDRYERMTAINETPVRVKHSRTLIKMLFIYILTTIVCWFPLQLVVMYRRFKSPTAELPSWYLDGCFIAQ</sequence>
<evidence type="ECO:0000256" key="8">
    <source>
        <dbReference type="ARBA" id="ARBA00023224"/>
    </source>
</evidence>
<keyword evidence="8 9" id="KW-0807">Transducer</keyword>
<evidence type="ECO:0000256" key="7">
    <source>
        <dbReference type="ARBA" id="ARBA00023170"/>
    </source>
</evidence>
<reference evidence="12" key="1">
    <citation type="submission" date="2020-11" db="EMBL/GenBank/DDBJ databases">
        <authorList>
            <person name="Tran Van P."/>
        </authorList>
    </citation>
    <scope>NUCLEOTIDE SEQUENCE</scope>
</reference>
<dbReference type="PANTHER" id="PTHR24235:SF12">
    <property type="entry name" value="G-PROTEIN COUPLED RECEPTORS FAMILY 1 PROFILE DOMAIN-CONTAINING PROTEIN"/>
    <property type="match status" value="1"/>
</dbReference>
<accession>A0A7R9MIH3</accession>
<evidence type="ECO:0000256" key="5">
    <source>
        <dbReference type="ARBA" id="ARBA00023040"/>
    </source>
</evidence>
<evidence type="ECO:0000256" key="2">
    <source>
        <dbReference type="ARBA" id="ARBA00010663"/>
    </source>
</evidence>
<evidence type="ECO:0000256" key="10">
    <source>
        <dbReference type="SAM" id="Phobius"/>
    </source>
</evidence>
<comment type="similarity">
    <text evidence="2 9">Belongs to the G-protein coupled receptor 1 family.</text>
</comment>
<evidence type="ECO:0000256" key="9">
    <source>
        <dbReference type="RuleBase" id="RU000688"/>
    </source>
</evidence>
<dbReference type="Proteomes" id="UP000728032">
    <property type="component" value="Unassembled WGS sequence"/>
</dbReference>
<evidence type="ECO:0000259" key="11">
    <source>
        <dbReference type="PROSITE" id="PS50262"/>
    </source>
</evidence>
<evidence type="ECO:0000256" key="4">
    <source>
        <dbReference type="ARBA" id="ARBA00022989"/>
    </source>
</evidence>
<comment type="subcellular location">
    <subcellularLocation>
        <location evidence="1">Membrane</location>
        <topology evidence="1">Multi-pass membrane protein</topology>
    </subcellularLocation>
</comment>
<evidence type="ECO:0000256" key="6">
    <source>
        <dbReference type="ARBA" id="ARBA00023136"/>
    </source>
</evidence>
<feature type="non-terminal residue" evidence="12">
    <location>
        <position position="210"/>
    </location>
</feature>
<organism evidence="12">
    <name type="scientific">Oppiella nova</name>
    <dbReference type="NCBI Taxonomy" id="334625"/>
    <lineage>
        <taxon>Eukaryota</taxon>
        <taxon>Metazoa</taxon>
        <taxon>Ecdysozoa</taxon>
        <taxon>Arthropoda</taxon>
        <taxon>Chelicerata</taxon>
        <taxon>Arachnida</taxon>
        <taxon>Acari</taxon>
        <taxon>Acariformes</taxon>
        <taxon>Sarcoptiformes</taxon>
        <taxon>Oribatida</taxon>
        <taxon>Brachypylina</taxon>
        <taxon>Oppioidea</taxon>
        <taxon>Oppiidae</taxon>
        <taxon>Oppiella</taxon>
    </lineage>
</organism>
<dbReference type="Pfam" id="PF00001">
    <property type="entry name" value="7tm_1"/>
    <property type="match status" value="1"/>
</dbReference>
<dbReference type="GO" id="GO:0004930">
    <property type="term" value="F:G protein-coupled receptor activity"/>
    <property type="evidence" value="ECO:0007669"/>
    <property type="project" value="UniProtKB-KW"/>
</dbReference>
<keyword evidence="5 9" id="KW-0297">G-protein coupled receptor</keyword>
<dbReference type="GO" id="GO:0016020">
    <property type="term" value="C:membrane"/>
    <property type="evidence" value="ECO:0007669"/>
    <property type="project" value="UniProtKB-SubCell"/>
</dbReference>
<evidence type="ECO:0000256" key="3">
    <source>
        <dbReference type="ARBA" id="ARBA00022692"/>
    </source>
</evidence>
<evidence type="ECO:0000256" key="1">
    <source>
        <dbReference type="ARBA" id="ARBA00004141"/>
    </source>
</evidence>
<feature type="transmembrane region" description="Helical" evidence="10">
    <location>
        <begin position="115"/>
        <end position="138"/>
    </location>
</feature>
<dbReference type="InterPro" id="IPR000276">
    <property type="entry name" value="GPCR_Rhodpsn"/>
</dbReference>
<dbReference type="PROSITE" id="PS00237">
    <property type="entry name" value="G_PROTEIN_RECEP_F1_1"/>
    <property type="match status" value="1"/>
</dbReference>
<keyword evidence="7 9" id="KW-0675">Receptor</keyword>
<keyword evidence="3 9" id="KW-0812">Transmembrane</keyword>
<keyword evidence="13" id="KW-1185">Reference proteome</keyword>
<gene>
    <name evidence="12" type="ORF">ONB1V03_LOCUS17296</name>
</gene>
<keyword evidence="4 10" id="KW-1133">Transmembrane helix</keyword>
<dbReference type="InterPro" id="IPR017452">
    <property type="entry name" value="GPCR_Rhodpsn_7TM"/>
</dbReference>
<evidence type="ECO:0000313" key="12">
    <source>
        <dbReference type="EMBL" id="CAD7660733.1"/>
    </source>
</evidence>
<feature type="domain" description="G-protein coupled receptors family 1 profile" evidence="11">
    <location>
        <begin position="1"/>
        <end position="210"/>
    </location>
</feature>
<dbReference type="AlphaFoldDB" id="A0A7R9MIH3"/>
<name>A0A7R9MIH3_9ACAR</name>
<dbReference type="SUPFAM" id="SSF81321">
    <property type="entry name" value="Family A G protein-coupled receptor-like"/>
    <property type="match status" value="1"/>
</dbReference>
<dbReference type="EMBL" id="CAJPVJ010021135">
    <property type="protein sequence ID" value="CAG2177869.1"/>
    <property type="molecule type" value="Genomic_DNA"/>
</dbReference>
<protein>
    <recommendedName>
        <fullName evidence="11">G-protein coupled receptors family 1 profile domain-containing protein</fullName>
    </recommendedName>
</protein>
<feature type="transmembrane region" description="Helical" evidence="10">
    <location>
        <begin position="168"/>
        <end position="188"/>
    </location>
</feature>
<keyword evidence="6 10" id="KW-0472">Membrane</keyword>
<dbReference type="OrthoDB" id="9946013at2759"/>
<dbReference type="PANTHER" id="PTHR24235">
    <property type="entry name" value="NEUROPEPTIDE Y RECEPTOR"/>
    <property type="match status" value="1"/>
</dbReference>
<dbReference type="PROSITE" id="PS50262">
    <property type="entry name" value="G_PROTEIN_RECEP_F1_2"/>
    <property type="match status" value="1"/>
</dbReference>
<dbReference type="PRINTS" id="PR00237">
    <property type="entry name" value="GPCRRHODOPSN"/>
</dbReference>
<feature type="transmembrane region" description="Helical" evidence="10">
    <location>
        <begin position="68"/>
        <end position="88"/>
    </location>
</feature>
<dbReference type="EMBL" id="OC935960">
    <property type="protein sequence ID" value="CAD7660733.1"/>
    <property type="molecule type" value="Genomic_DNA"/>
</dbReference>
<dbReference type="Gene3D" id="1.20.1070.10">
    <property type="entry name" value="Rhodopsin 7-helix transmembrane proteins"/>
    <property type="match status" value="1"/>
</dbReference>
<proteinExistence type="inferred from homology"/>
<evidence type="ECO:0000313" key="13">
    <source>
        <dbReference type="Proteomes" id="UP000728032"/>
    </source>
</evidence>